<feature type="compositionally biased region" description="Low complexity" evidence="1">
    <location>
        <begin position="23"/>
        <end position="38"/>
    </location>
</feature>
<evidence type="ECO:0000313" key="2">
    <source>
        <dbReference type="EMBL" id="CAL1606632.1"/>
    </source>
</evidence>
<gene>
    <name evidence="2" type="ORF">KC01_LOCUS33773</name>
</gene>
<dbReference type="AlphaFoldDB" id="A0AAV2LZX0"/>
<name>A0AAV2LZX0_KNICA</name>
<organism evidence="2 3">
    <name type="scientific">Knipowitschia caucasica</name>
    <name type="common">Caucasian dwarf goby</name>
    <name type="synonym">Pomatoschistus caucasicus</name>
    <dbReference type="NCBI Taxonomy" id="637954"/>
    <lineage>
        <taxon>Eukaryota</taxon>
        <taxon>Metazoa</taxon>
        <taxon>Chordata</taxon>
        <taxon>Craniata</taxon>
        <taxon>Vertebrata</taxon>
        <taxon>Euteleostomi</taxon>
        <taxon>Actinopterygii</taxon>
        <taxon>Neopterygii</taxon>
        <taxon>Teleostei</taxon>
        <taxon>Neoteleostei</taxon>
        <taxon>Acanthomorphata</taxon>
        <taxon>Gobiaria</taxon>
        <taxon>Gobiiformes</taxon>
        <taxon>Gobioidei</taxon>
        <taxon>Gobiidae</taxon>
        <taxon>Gobiinae</taxon>
        <taxon>Knipowitschia</taxon>
    </lineage>
</organism>
<evidence type="ECO:0000313" key="3">
    <source>
        <dbReference type="Proteomes" id="UP001497482"/>
    </source>
</evidence>
<protein>
    <submittedName>
        <fullName evidence="2">Uncharacterized protein</fullName>
    </submittedName>
</protein>
<reference evidence="2 3" key="1">
    <citation type="submission" date="2024-04" db="EMBL/GenBank/DDBJ databases">
        <authorList>
            <person name="Waldvogel A.-M."/>
            <person name="Schoenle A."/>
        </authorList>
    </citation>
    <scope>NUCLEOTIDE SEQUENCE [LARGE SCALE GENOMIC DNA]</scope>
</reference>
<accession>A0AAV2LZX0</accession>
<feature type="compositionally biased region" description="Basic and acidic residues" evidence="1">
    <location>
        <begin position="39"/>
        <end position="76"/>
    </location>
</feature>
<feature type="region of interest" description="Disordered" evidence="1">
    <location>
        <begin position="1"/>
        <end position="90"/>
    </location>
</feature>
<evidence type="ECO:0000256" key="1">
    <source>
        <dbReference type="SAM" id="MobiDB-lite"/>
    </source>
</evidence>
<sequence>MPGAVHQIEKGTMGEDPNRPRELPGLLLLLTPHSQGPLEIKDQHTTRKASTKETEIGGDGAERRRGKQEGCCERGEPMWPSLITQRQTTR</sequence>
<keyword evidence="3" id="KW-1185">Reference proteome</keyword>
<dbReference type="Proteomes" id="UP001497482">
    <property type="component" value="Chromosome 5"/>
</dbReference>
<dbReference type="EMBL" id="OZ035827">
    <property type="protein sequence ID" value="CAL1606632.1"/>
    <property type="molecule type" value="Genomic_DNA"/>
</dbReference>
<proteinExistence type="predicted"/>
<feature type="compositionally biased region" description="Basic and acidic residues" evidence="1">
    <location>
        <begin position="7"/>
        <end position="22"/>
    </location>
</feature>